<keyword evidence="3" id="KW-1185">Reference proteome</keyword>
<proteinExistence type="predicted"/>
<gene>
    <name evidence="2" type="ORF">EHS13_09915</name>
</gene>
<dbReference type="InterPro" id="IPR013766">
    <property type="entry name" value="Thioredoxin_domain"/>
</dbReference>
<dbReference type="PROSITE" id="PS51352">
    <property type="entry name" value="THIOREDOXIN_2"/>
    <property type="match status" value="1"/>
</dbReference>
<dbReference type="SUPFAM" id="SSF52833">
    <property type="entry name" value="Thioredoxin-like"/>
    <property type="match status" value="1"/>
</dbReference>
<reference evidence="3" key="1">
    <citation type="submission" date="2018-11" db="EMBL/GenBank/DDBJ databases">
        <title>Complete genome sequence of Paenibacillus sp. ML311-T8.</title>
        <authorList>
            <person name="Nam Y.-D."/>
            <person name="Kang J."/>
            <person name="Chung W.-H."/>
            <person name="Park Y.S."/>
        </authorList>
    </citation>
    <scope>NUCLEOTIDE SEQUENCE [LARGE SCALE GENOMIC DNA]</scope>
    <source>
        <strain evidence="3">ML311-T8</strain>
    </source>
</reference>
<protein>
    <recommendedName>
        <fullName evidence="1">Thioredoxin domain-containing protein</fullName>
    </recommendedName>
</protein>
<organism evidence="2 3">
    <name type="scientific">Paenibacillus psychroresistens</name>
    <dbReference type="NCBI Taxonomy" id="1778678"/>
    <lineage>
        <taxon>Bacteria</taxon>
        <taxon>Bacillati</taxon>
        <taxon>Bacillota</taxon>
        <taxon>Bacilli</taxon>
        <taxon>Bacillales</taxon>
        <taxon>Paenibacillaceae</taxon>
        <taxon>Paenibacillus</taxon>
    </lineage>
</organism>
<evidence type="ECO:0000313" key="3">
    <source>
        <dbReference type="Proteomes" id="UP000426246"/>
    </source>
</evidence>
<accession>A0A6B8RIK3</accession>
<dbReference type="OrthoDB" id="2974362at2"/>
<dbReference type="KEGG" id="ppsc:EHS13_09915"/>
<dbReference type="AlphaFoldDB" id="A0A6B8RIK3"/>
<feature type="domain" description="Thioredoxin" evidence="1">
    <location>
        <begin position="41"/>
        <end position="175"/>
    </location>
</feature>
<dbReference type="InterPro" id="IPR036249">
    <property type="entry name" value="Thioredoxin-like_sf"/>
</dbReference>
<dbReference type="Proteomes" id="UP000426246">
    <property type="component" value="Chromosome"/>
</dbReference>
<evidence type="ECO:0000313" key="2">
    <source>
        <dbReference type="EMBL" id="QGQ95178.1"/>
    </source>
</evidence>
<dbReference type="RefSeq" id="WP_155700195.1">
    <property type="nucleotide sequence ID" value="NZ_CP034235.1"/>
</dbReference>
<dbReference type="EMBL" id="CP034235">
    <property type="protein sequence ID" value="QGQ95178.1"/>
    <property type="molecule type" value="Genomic_DNA"/>
</dbReference>
<evidence type="ECO:0000259" key="1">
    <source>
        <dbReference type="PROSITE" id="PS51352"/>
    </source>
</evidence>
<sequence length="176" mass="19430">MGINQLALIMQYLVLLLLAVAITQVYQRSTRRELAHSNHGFPKGMLFPKLQITTVSGQEFPIIRPRTEGTIVAFTSTTCKYCASLYPLLTPFQHKQPQLKVLVLIAGSLEDTLAKAKEFNLNELVVSSISFDQLTEFGTKLVPFAYFLGADGKVLAQGGVQTENDLQLLLESARTA</sequence>
<name>A0A6B8RIK3_9BACL</name>
<dbReference type="Gene3D" id="3.40.30.10">
    <property type="entry name" value="Glutaredoxin"/>
    <property type="match status" value="1"/>
</dbReference>